<dbReference type="InterPro" id="IPR006118">
    <property type="entry name" value="Recombinase_CS"/>
</dbReference>
<reference evidence="6" key="1">
    <citation type="journal article" date="2019" name="Int. J. Syst. Evol. Microbiol.">
        <title>The Global Catalogue of Microorganisms (GCM) 10K type strain sequencing project: providing services to taxonomists for standard genome sequencing and annotation.</title>
        <authorList>
            <consortium name="The Broad Institute Genomics Platform"/>
            <consortium name="The Broad Institute Genome Sequencing Center for Infectious Disease"/>
            <person name="Wu L."/>
            <person name="Ma J."/>
        </authorList>
    </citation>
    <scope>NUCLEOTIDE SEQUENCE [LARGE SCALE GENOMIC DNA]</scope>
    <source>
        <strain evidence="6">CCM 8947</strain>
    </source>
</reference>
<keyword evidence="2" id="KW-0238">DNA-binding</keyword>
<accession>A0ABW4CRU2</accession>
<dbReference type="Gene3D" id="1.10.10.60">
    <property type="entry name" value="Homeodomain-like"/>
    <property type="match status" value="1"/>
</dbReference>
<evidence type="ECO:0000313" key="5">
    <source>
        <dbReference type="EMBL" id="MFD1432320.1"/>
    </source>
</evidence>
<evidence type="ECO:0000256" key="3">
    <source>
        <dbReference type="ARBA" id="ARBA00023172"/>
    </source>
</evidence>
<dbReference type="Proteomes" id="UP001597192">
    <property type="component" value="Unassembled WGS sequence"/>
</dbReference>
<dbReference type="InterPro" id="IPR036162">
    <property type="entry name" value="Resolvase-like_N_sf"/>
</dbReference>
<dbReference type="Pfam" id="PF00239">
    <property type="entry name" value="Resolvase"/>
    <property type="match status" value="1"/>
</dbReference>
<keyword evidence="3" id="KW-0233">DNA recombination</keyword>
<protein>
    <submittedName>
        <fullName evidence="5">Recombinase family protein</fullName>
    </submittedName>
</protein>
<dbReference type="PROSITE" id="PS00398">
    <property type="entry name" value="RECOMBINASES_2"/>
    <property type="match status" value="1"/>
</dbReference>
<organism evidence="5 6">
    <name type="scientific">Lacticaseibacillus yichunensis</name>
    <dbReference type="NCBI Taxonomy" id="2486015"/>
    <lineage>
        <taxon>Bacteria</taxon>
        <taxon>Bacillati</taxon>
        <taxon>Bacillota</taxon>
        <taxon>Bacilli</taxon>
        <taxon>Lactobacillales</taxon>
        <taxon>Lactobacillaceae</taxon>
        <taxon>Lacticaseibacillus</taxon>
    </lineage>
</organism>
<gene>
    <name evidence="5" type="ORF">ACFQ47_06435</name>
</gene>
<dbReference type="RefSeq" id="WP_125696706.1">
    <property type="nucleotide sequence ID" value="NZ_JBHTOG010000031.1"/>
</dbReference>
<dbReference type="InterPro" id="IPR006119">
    <property type="entry name" value="Resolv_N"/>
</dbReference>
<dbReference type="EMBL" id="JBHTOG010000031">
    <property type="protein sequence ID" value="MFD1432320.1"/>
    <property type="molecule type" value="Genomic_DNA"/>
</dbReference>
<evidence type="ECO:0000256" key="2">
    <source>
        <dbReference type="ARBA" id="ARBA00023125"/>
    </source>
</evidence>
<keyword evidence="1" id="KW-0229">DNA integration</keyword>
<dbReference type="InterPro" id="IPR055247">
    <property type="entry name" value="InsJ-like_HTH"/>
</dbReference>
<dbReference type="SMART" id="SM00857">
    <property type="entry name" value="Resolvase"/>
    <property type="match status" value="1"/>
</dbReference>
<feature type="domain" description="Resolvase/invertase-type recombinase catalytic" evidence="4">
    <location>
        <begin position="2"/>
        <end position="141"/>
    </location>
</feature>
<dbReference type="Gene3D" id="3.40.50.1390">
    <property type="entry name" value="Resolvase, N-terminal catalytic domain"/>
    <property type="match status" value="1"/>
</dbReference>
<keyword evidence="6" id="KW-1185">Reference proteome</keyword>
<dbReference type="Pfam" id="PF13518">
    <property type="entry name" value="HTH_28"/>
    <property type="match status" value="1"/>
</dbReference>
<sequence>MQYGYIRAWDDSEAAHQRAQVAAKRPDVIYQDDATDNSAWLALQNQLAPGDTLIVASLDRLGMSLEAIVLLLEQLLAAGITVATGAAGDFVARDGAMTDLTQEKMTLLAVATQADRILLQERMRLGKVQMMQDPSFREGRPPVLTPVKERAVLRYLETHTQIQTADHYGVSRATVTRAVRRAKDAALAEQAQSKIADKK</sequence>
<comment type="caution">
    <text evidence="5">The sequence shown here is derived from an EMBL/GenBank/DDBJ whole genome shotgun (WGS) entry which is preliminary data.</text>
</comment>
<evidence type="ECO:0000259" key="4">
    <source>
        <dbReference type="SMART" id="SM00857"/>
    </source>
</evidence>
<name>A0ABW4CRU2_9LACO</name>
<evidence type="ECO:0000313" key="6">
    <source>
        <dbReference type="Proteomes" id="UP001597192"/>
    </source>
</evidence>
<evidence type="ECO:0000256" key="1">
    <source>
        <dbReference type="ARBA" id="ARBA00022908"/>
    </source>
</evidence>
<proteinExistence type="predicted"/>
<dbReference type="SUPFAM" id="SSF53041">
    <property type="entry name" value="Resolvase-like"/>
    <property type="match status" value="1"/>
</dbReference>